<evidence type="ECO:0000256" key="1">
    <source>
        <dbReference type="ARBA" id="ARBA00006484"/>
    </source>
</evidence>
<dbReference type="PANTHER" id="PTHR43639">
    <property type="entry name" value="OXIDOREDUCTASE, SHORT-CHAIN DEHYDROGENASE/REDUCTASE FAMILY (AFU_ORTHOLOGUE AFUA_5G02870)"/>
    <property type="match status" value="1"/>
</dbReference>
<evidence type="ECO:0000313" key="3">
    <source>
        <dbReference type="EMBL" id="KIW88961.1"/>
    </source>
</evidence>
<dbReference type="RefSeq" id="XP_016615630.1">
    <property type="nucleotide sequence ID" value="XM_016768162.1"/>
</dbReference>
<dbReference type="OrthoDB" id="47007at2759"/>
<name>A0A0D2EFZ1_CLAB1</name>
<sequence>MFEAEHHKRVIRERHGREVRRRQRRLDIAVNNVGKGTWNMKTAEATVEEFESICAVNLYRGEHRVNTVSPGPTWTPMIKISGIPQEDKDAGTGLSLMHRRYDIAEIASAVLFLAGTGAPGITKLDLWVDGGAHLNGTLH</sequence>
<keyword evidence="2" id="KW-0560">Oxidoreductase</keyword>
<gene>
    <name evidence="3" type="ORF">Z519_10445</name>
</gene>
<dbReference type="InterPro" id="IPR036291">
    <property type="entry name" value="NAD(P)-bd_dom_sf"/>
</dbReference>
<proteinExistence type="inferred from homology"/>
<dbReference type="SUPFAM" id="SSF51735">
    <property type="entry name" value="NAD(P)-binding Rossmann-fold domains"/>
    <property type="match status" value="1"/>
</dbReference>
<keyword evidence="4" id="KW-1185">Reference proteome</keyword>
<dbReference type="AlphaFoldDB" id="A0A0D2EFZ1"/>
<organism evidence="3 4">
    <name type="scientific">Cladophialophora bantiana (strain ATCC 10958 / CBS 173.52 / CDC B-1940 / NIH 8579)</name>
    <name type="common">Xylohypha bantiana</name>
    <dbReference type="NCBI Taxonomy" id="1442370"/>
    <lineage>
        <taxon>Eukaryota</taxon>
        <taxon>Fungi</taxon>
        <taxon>Dikarya</taxon>
        <taxon>Ascomycota</taxon>
        <taxon>Pezizomycotina</taxon>
        <taxon>Eurotiomycetes</taxon>
        <taxon>Chaetothyriomycetidae</taxon>
        <taxon>Chaetothyriales</taxon>
        <taxon>Herpotrichiellaceae</taxon>
        <taxon>Cladophialophora</taxon>
    </lineage>
</organism>
<dbReference type="VEuPathDB" id="FungiDB:Z519_10445"/>
<comment type="similarity">
    <text evidence="1">Belongs to the short-chain dehydrogenases/reductases (SDR) family.</text>
</comment>
<protein>
    <submittedName>
        <fullName evidence="3">Uncharacterized protein</fullName>
    </submittedName>
</protein>
<dbReference type="Proteomes" id="UP000053789">
    <property type="component" value="Unassembled WGS sequence"/>
</dbReference>
<evidence type="ECO:0000256" key="2">
    <source>
        <dbReference type="ARBA" id="ARBA00023002"/>
    </source>
</evidence>
<dbReference type="GO" id="GO:0016491">
    <property type="term" value="F:oxidoreductase activity"/>
    <property type="evidence" value="ECO:0007669"/>
    <property type="project" value="UniProtKB-KW"/>
</dbReference>
<dbReference type="Pfam" id="PF13561">
    <property type="entry name" value="adh_short_C2"/>
    <property type="match status" value="1"/>
</dbReference>
<reference evidence="3" key="1">
    <citation type="submission" date="2015-01" db="EMBL/GenBank/DDBJ databases">
        <title>The Genome Sequence of Cladophialophora bantiana CBS 173.52.</title>
        <authorList>
            <consortium name="The Broad Institute Genomics Platform"/>
            <person name="Cuomo C."/>
            <person name="de Hoog S."/>
            <person name="Gorbushina A."/>
            <person name="Stielow B."/>
            <person name="Teixiera M."/>
            <person name="Abouelleil A."/>
            <person name="Chapman S.B."/>
            <person name="Priest M."/>
            <person name="Young S.K."/>
            <person name="Wortman J."/>
            <person name="Nusbaum C."/>
            <person name="Birren B."/>
        </authorList>
    </citation>
    <scope>NUCLEOTIDE SEQUENCE [LARGE SCALE GENOMIC DNA]</scope>
    <source>
        <strain evidence="3">CBS 173.52</strain>
    </source>
</reference>
<accession>A0A0D2EFZ1</accession>
<dbReference type="Gene3D" id="3.40.50.720">
    <property type="entry name" value="NAD(P)-binding Rossmann-like Domain"/>
    <property type="match status" value="1"/>
</dbReference>
<dbReference type="InterPro" id="IPR002347">
    <property type="entry name" value="SDR_fam"/>
</dbReference>
<dbReference type="EMBL" id="KN846997">
    <property type="protein sequence ID" value="KIW88961.1"/>
    <property type="molecule type" value="Genomic_DNA"/>
</dbReference>
<evidence type="ECO:0000313" key="4">
    <source>
        <dbReference type="Proteomes" id="UP000053789"/>
    </source>
</evidence>
<dbReference type="GeneID" id="27703373"/>
<dbReference type="HOGENOM" id="CLU_1844862_0_0_1"/>
<dbReference type="PANTHER" id="PTHR43639:SF1">
    <property type="entry name" value="SHORT-CHAIN DEHYDROGENASE_REDUCTASE FAMILY PROTEIN"/>
    <property type="match status" value="1"/>
</dbReference>